<dbReference type="Gene3D" id="2.130.10.10">
    <property type="entry name" value="YVTN repeat-like/Quinoprotein amine dehydrogenase"/>
    <property type="match status" value="1"/>
</dbReference>
<evidence type="ECO:0000256" key="1">
    <source>
        <dbReference type="ARBA" id="ARBA00004604"/>
    </source>
</evidence>
<feature type="compositionally biased region" description="Acidic residues" evidence="6">
    <location>
        <begin position="119"/>
        <end position="135"/>
    </location>
</feature>
<keyword evidence="8" id="KW-1185">Reference proteome</keyword>
<comment type="subcellular location">
    <subcellularLocation>
        <location evidence="1">Nucleus</location>
        <location evidence="1">Nucleolus</location>
    </subcellularLocation>
</comment>
<keyword evidence="2" id="KW-0698">rRNA processing</keyword>
<dbReference type="AlphaFoldDB" id="A0A5M3N582"/>
<dbReference type="OrthoDB" id="1935146at2759"/>
<feature type="compositionally biased region" description="Basic and acidic residues" evidence="6">
    <location>
        <begin position="44"/>
        <end position="54"/>
    </location>
</feature>
<protein>
    <submittedName>
        <fullName evidence="7">WD40 repeat-like protein</fullName>
    </submittedName>
</protein>
<gene>
    <name evidence="7" type="ORF">CONPUDRAFT_133672</name>
</gene>
<dbReference type="GO" id="GO:0006364">
    <property type="term" value="P:rRNA processing"/>
    <property type="evidence" value="ECO:0007669"/>
    <property type="project" value="UniProtKB-KW"/>
</dbReference>
<feature type="compositionally biased region" description="Acidic residues" evidence="6">
    <location>
        <begin position="73"/>
        <end position="86"/>
    </location>
</feature>
<feature type="compositionally biased region" description="Low complexity" evidence="6">
    <location>
        <begin position="99"/>
        <end position="112"/>
    </location>
</feature>
<evidence type="ECO:0000256" key="2">
    <source>
        <dbReference type="ARBA" id="ARBA00022552"/>
    </source>
</evidence>
<reference evidence="8" key="1">
    <citation type="journal article" date="2012" name="Science">
        <title>The Paleozoic origin of enzymatic lignin decomposition reconstructed from 31 fungal genomes.</title>
        <authorList>
            <person name="Floudas D."/>
            <person name="Binder M."/>
            <person name="Riley R."/>
            <person name="Barry K."/>
            <person name="Blanchette R.A."/>
            <person name="Henrissat B."/>
            <person name="Martinez A.T."/>
            <person name="Otillar R."/>
            <person name="Spatafora J.W."/>
            <person name="Yadav J.S."/>
            <person name="Aerts A."/>
            <person name="Benoit I."/>
            <person name="Boyd A."/>
            <person name="Carlson A."/>
            <person name="Copeland A."/>
            <person name="Coutinho P.M."/>
            <person name="de Vries R.P."/>
            <person name="Ferreira P."/>
            <person name="Findley K."/>
            <person name="Foster B."/>
            <person name="Gaskell J."/>
            <person name="Glotzer D."/>
            <person name="Gorecki P."/>
            <person name="Heitman J."/>
            <person name="Hesse C."/>
            <person name="Hori C."/>
            <person name="Igarashi K."/>
            <person name="Jurgens J.A."/>
            <person name="Kallen N."/>
            <person name="Kersten P."/>
            <person name="Kohler A."/>
            <person name="Kuees U."/>
            <person name="Kumar T.K.A."/>
            <person name="Kuo A."/>
            <person name="LaButti K."/>
            <person name="Larrondo L.F."/>
            <person name="Lindquist E."/>
            <person name="Ling A."/>
            <person name="Lombard V."/>
            <person name="Lucas S."/>
            <person name="Lundell T."/>
            <person name="Martin R."/>
            <person name="McLaughlin D.J."/>
            <person name="Morgenstern I."/>
            <person name="Morin E."/>
            <person name="Murat C."/>
            <person name="Nagy L.G."/>
            <person name="Nolan M."/>
            <person name="Ohm R.A."/>
            <person name="Patyshakuliyeva A."/>
            <person name="Rokas A."/>
            <person name="Ruiz-Duenas F.J."/>
            <person name="Sabat G."/>
            <person name="Salamov A."/>
            <person name="Samejima M."/>
            <person name="Schmutz J."/>
            <person name="Slot J.C."/>
            <person name="St John F."/>
            <person name="Stenlid J."/>
            <person name="Sun H."/>
            <person name="Sun S."/>
            <person name="Syed K."/>
            <person name="Tsang A."/>
            <person name="Wiebenga A."/>
            <person name="Young D."/>
            <person name="Pisabarro A."/>
            <person name="Eastwood D.C."/>
            <person name="Martin F."/>
            <person name="Cullen D."/>
            <person name="Grigoriev I.V."/>
            <person name="Hibbett D.S."/>
        </authorList>
    </citation>
    <scope>NUCLEOTIDE SEQUENCE [LARGE SCALE GENOMIC DNA]</scope>
    <source>
        <strain evidence="8">RWD-64-598 SS2</strain>
    </source>
</reference>
<proteinExistence type="predicted"/>
<name>A0A5M3N582_CONPW</name>
<evidence type="ECO:0000313" key="7">
    <source>
        <dbReference type="EMBL" id="EIW86071.1"/>
    </source>
</evidence>
<dbReference type="PANTHER" id="PTHR18359">
    <property type="entry name" value="WD-REPEAT PROTEIN-RELATED"/>
    <property type="match status" value="1"/>
</dbReference>
<dbReference type="KEGG" id="cput:CONPUDRAFT_133672"/>
<evidence type="ECO:0000256" key="4">
    <source>
        <dbReference type="ARBA" id="ARBA00022737"/>
    </source>
</evidence>
<dbReference type="GeneID" id="19200506"/>
<dbReference type="PANTHER" id="PTHR18359:SF0">
    <property type="entry name" value="U3 SMALL NUCLEOLAR RNA-ASSOCIATED PROTEIN 18 HOMOLOG"/>
    <property type="match status" value="1"/>
</dbReference>
<feature type="region of interest" description="Disordered" evidence="6">
    <location>
        <begin position="1"/>
        <end position="158"/>
    </location>
</feature>
<dbReference type="EMBL" id="JH711573">
    <property type="protein sequence ID" value="EIW86071.1"/>
    <property type="molecule type" value="Genomic_DNA"/>
</dbReference>
<dbReference type="OMA" id="DLNRATY"/>
<feature type="region of interest" description="Disordered" evidence="6">
    <location>
        <begin position="202"/>
        <end position="235"/>
    </location>
</feature>
<evidence type="ECO:0000313" key="8">
    <source>
        <dbReference type="Proteomes" id="UP000053558"/>
    </source>
</evidence>
<dbReference type="RefSeq" id="XP_007763014.1">
    <property type="nucleotide sequence ID" value="XM_007764824.1"/>
</dbReference>
<sequence length="597" mass="65337">MPKSKASKSSKSQSNPKKRQKLASDAKQSNTKPRPLGMDLTNDAAKDDEERRLESMLFGVPYTASGGPTMEITVDEDDEEEMEDTPDVQGGRELENMLDSDLFFLDDSAPSSSRPPVFDDAEELAADDETMDAEDAPSQPTPFLSASRKGKKAAAWADPDDTNVEVSLASKNRLRKLRDAPSEDVVGGREYERRLRRQFERINPTPEWASNARRKLQGKRRRGSQSGSEDEEDMLPDLLASTGAIGRTNIKTLSPGTLAVERLRDANDAARAEGEIKSLQFHPSPEVPVLMVASADRRLRLFHVDGATNPLAQTLHIPSLPLTSAVFHPSGSSILMTGPRPFYYTYDLQTGTSHRSPRGLWGTTFTSSTANAQDMSMDTSAFNPTGDILAVAGRRGAVHLVDWRSGSAQVVGSLKANSAIKSLWWARGPAAAGRGELMALGEDSSVYVWDVGQRRCVKRWTDEGGFGSRLMRGDRRGRYLTVGSNTGLVNVYAMDDVLLSGDAKPKPLKTLGNLTTNISTLHFNSDAQLLAMASSTKKDQLRMVHLPSLTAFGNWPTSSTPLGHVTAVDFSIENEYMAVGNNRGRVLLYQLRDYSQI</sequence>
<accession>A0A5M3N582</accession>
<dbReference type="InterPro" id="IPR036322">
    <property type="entry name" value="WD40_repeat_dom_sf"/>
</dbReference>
<dbReference type="InterPro" id="IPR045161">
    <property type="entry name" value="Utp18"/>
</dbReference>
<dbReference type="GO" id="GO:0034388">
    <property type="term" value="C:Pwp2p-containing subcomplex of 90S preribosome"/>
    <property type="evidence" value="ECO:0007669"/>
    <property type="project" value="TreeGrafter"/>
</dbReference>
<comment type="caution">
    <text evidence="7">The sequence shown here is derived from an EMBL/GenBank/DDBJ whole genome shotgun (WGS) entry which is preliminary data.</text>
</comment>
<evidence type="ECO:0000256" key="5">
    <source>
        <dbReference type="ARBA" id="ARBA00023242"/>
    </source>
</evidence>
<keyword evidence="4" id="KW-0677">Repeat</keyword>
<dbReference type="SUPFAM" id="SSF50978">
    <property type="entry name" value="WD40 repeat-like"/>
    <property type="match status" value="1"/>
</dbReference>
<dbReference type="GO" id="GO:0032040">
    <property type="term" value="C:small-subunit processome"/>
    <property type="evidence" value="ECO:0007669"/>
    <property type="project" value="TreeGrafter"/>
</dbReference>
<feature type="compositionally biased region" description="Basic residues" evidence="6">
    <location>
        <begin position="212"/>
        <end position="223"/>
    </location>
</feature>
<organism evidence="7 8">
    <name type="scientific">Coniophora puteana (strain RWD-64-598)</name>
    <name type="common">Brown rot fungus</name>
    <dbReference type="NCBI Taxonomy" id="741705"/>
    <lineage>
        <taxon>Eukaryota</taxon>
        <taxon>Fungi</taxon>
        <taxon>Dikarya</taxon>
        <taxon>Basidiomycota</taxon>
        <taxon>Agaricomycotina</taxon>
        <taxon>Agaricomycetes</taxon>
        <taxon>Agaricomycetidae</taxon>
        <taxon>Boletales</taxon>
        <taxon>Coniophorineae</taxon>
        <taxon>Coniophoraceae</taxon>
        <taxon>Coniophora</taxon>
    </lineage>
</organism>
<evidence type="ECO:0000256" key="6">
    <source>
        <dbReference type="SAM" id="MobiDB-lite"/>
    </source>
</evidence>
<dbReference type="Proteomes" id="UP000053558">
    <property type="component" value="Unassembled WGS sequence"/>
</dbReference>
<evidence type="ECO:0000256" key="3">
    <source>
        <dbReference type="ARBA" id="ARBA00022574"/>
    </source>
</evidence>
<dbReference type="InterPro" id="IPR015943">
    <property type="entry name" value="WD40/YVTN_repeat-like_dom_sf"/>
</dbReference>
<keyword evidence="3" id="KW-0853">WD repeat</keyword>
<keyword evidence="5" id="KW-0539">Nucleus</keyword>